<gene>
    <name evidence="1" type="ORF">SVIM_LOCUS34531</name>
</gene>
<protein>
    <submittedName>
        <fullName evidence="1">Uncharacterized protein</fullName>
    </submittedName>
</protein>
<accession>A0A6N2K6X7</accession>
<dbReference type="AlphaFoldDB" id="A0A6N2K6X7"/>
<sequence length="94" mass="11356">MEEWKSRLFIEILNPQMFFWIRTLNRSFLISGLLEKDRREIELMYPLRWLVHMVMLLLNMLKQAISPFTVMYGASAWFSMKSLLAGERWKEIAL</sequence>
<name>A0A6N2K6X7_SALVM</name>
<reference evidence="1" key="1">
    <citation type="submission" date="2019-03" db="EMBL/GenBank/DDBJ databases">
        <authorList>
            <person name="Mank J."/>
            <person name="Almeida P."/>
        </authorList>
    </citation>
    <scope>NUCLEOTIDE SEQUENCE</scope>
    <source>
        <strain evidence="1">78183</strain>
    </source>
</reference>
<dbReference type="EMBL" id="CAADRP010000113">
    <property type="protein sequence ID" value="VFU23347.1"/>
    <property type="molecule type" value="Genomic_DNA"/>
</dbReference>
<evidence type="ECO:0000313" key="1">
    <source>
        <dbReference type="EMBL" id="VFU23347.1"/>
    </source>
</evidence>
<organism evidence="1">
    <name type="scientific">Salix viminalis</name>
    <name type="common">Common osier</name>
    <name type="synonym">Basket willow</name>
    <dbReference type="NCBI Taxonomy" id="40686"/>
    <lineage>
        <taxon>Eukaryota</taxon>
        <taxon>Viridiplantae</taxon>
        <taxon>Streptophyta</taxon>
        <taxon>Embryophyta</taxon>
        <taxon>Tracheophyta</taxon>
        <taxon>Spermatophyta</taxon>
        <taxon>Magnoliopsida</taxon>
        <taxon>eudicotyledons</taxon>
        <taxon>Gunneridae</taxon>
        <taxon>Pentapetalae</taxon>
        <taxon>rosids</taxon>
        <taxon>fabids</taxon>
        <taxon>Malpighiales</taxon>
        <taxon>Salicaceae</taxon>
        <taxon>Saliceae</taxon>
        <taxon>Salix</taxon>
    </lineage>
</organism>
<proteinExistence type="predicted"/>